<sequence>MAISLSYNAIRRSNISVRLDQFARLLVPEGQKKRNIKLTTLTYIPSPLKPILRQLKRVPRLKRLQAKNETINSFRSKLIRYSIKICVFLFFQPSTLFHVIKTRTIPSHDFWMLRTCTALLMSWQDFMSNQSSPLSQERTCRKECRQKTCWFQQCETFRFYILLVPTTREFPSSSFR</sequence>
<gene>
    <name evidence="1" type="ORF">BN9_113780</name>
</gene>
<evidence type="ECO:0000313" key="1">
    <source>
        <dbReference type="EMBL" id="CCI10723.1"/>
    </source>
</evidence>
<evidence type="ECO:0000313" key="2">
    <source>
        <dbReference type="Proteomes" id="UP000053237"/>
    </source>
</evidence>
<reference evidence="1 2" key="1">
    <citation type="submission" date="2012-05" db="EMBL/GenBank/DDBJ databases">
        <title>Recombination and specialization in a pathogen metapopulation.</title>
        <authorList>
            <person name="Gardiner A."/>
            <person name="Kemen E."/>
            <person name="Schultz-Larsen T."/>
            <person name="MacLean D."/>
            <person name="Van Oosterhout C."/>
            <person name="Jones J.D.G."/>
        </authorList>
    </citation>
    <scope>NUCLEOTIDE SEQUENCE [LARGE SCALE GENOMIC DNA]</scope>
    <source>
        <strain evidence="1 2">Ac Nc2</strain>
    </source>
</reference>
<dbReference type="Proteomes" id="UP000053237">
    <property type="component" value="Unassembled WGS sequence"/>
</dbReference>
<dbReference type="InParanoid" id="A0A024FU91"/>
<proteinExistence type="predicted"/>
<dbReference type="EMBL" id="CAIX01000361">
    <property type="protein sequence ID" value="CCI10723.1"/>
    <property type="molecule type" value="Genomic_DNA"/>
</dbReference>
<name>A0A024FU91_9STRA</name>
<dbReference type="AlphaFoldDB" id="A0A024FU91"/>
<accession>A0A024FU91</accession>
<protein>
    <submittedName>
        <fullName evidence="1">Uncharacterized protein</fullName>
    </submittedName>
</protein>
<keyword evidence="2" id="KW-1185">Reference proteome</keyword>
<comment type="caution">
    <text evidence="1">The sequence shown here is derived from an EMBL/GenBank/DDBJ whole genome shotgun (WGS) entry which is preliminary data.</text>
</comment>
<organism evidence="1 2">
    <name type="scientific">Albugo candida</name>
    <dbReference type="NCBI Taxonomy" id="65357"/>
    <lineage>
        <taxon>Eukaryota</taxon>
        <taxon>Sar</taxon>
        <taxon>Stramenopiles</taxon>
        <taxon>Oomycota</taxon>
        <taxon>Peronosporomycetes</taxon>
        <taxon>Albuginales</taxon>
        <taxon>Albuginaceae</taxon>
        <taxon>Albugo</taxon>
    </lineage>
</organism>